<evidence type="ECO:0000256" key="2">
    <source>
        <dbReference type="ARBA" id="ARBA00004585"/>
    </source>
</evidence>
<evidence type="ECO:0000256" key="17">
    <source>
        <dbReference type="ARBA" id="ARBA00023140"/>
    </source>
</evidence>
<dbReference type="PANTHER" id="PTHR23350:SF0">
    <property type="entry name" value="PEROXISOME BIOGENESIS FACTOR 10"/>
    <property type="match status" value="1"/>
</dbReference>
<dbReference type="VEuPathDB" id="FungiDB:CC1G_13676"/>
<name>D6RJV8_COPC7</name>
<dbReference type="GeneID" id="6006189"/>
<proteinExistence type="inferred from homology"/>
<evidence type="ECO:0000256" key="1">
    <source>
        <dbReference type="ARBA" id="ARBA00000900"/>
    </source>
</evidence>
<keyword evidence="11 19" id="KW-0863">Zinc-finger</keyword>
<feature type="domain" description="RING-type" evidence="20">
    <location>
        <begin position="273"/>
        <end position="311"/>
    </location>
</feature>
<keyword evidence="15" id="KW-1133">Transmembrane helix</keyword>
<sequence length="325" mass="36664">MSSSSSQHRLQFPQAQQAQIIRANQRDIFHVASLKEQAEAVLRSWLGTRWLQRWDKELDATIRLIYYGLTTGRATQTLGEEYTDIWQYDSRRTRFPPTSLLRLNLIALNVLPPYILAKLTSNASLGARRPELMSWLKSLTKVLSVVSEVNLALFYLRGSYYDPVKRLLGIKNLSSLPENPHTRPPSYSLLGVMIGARLLYRLVQALQPVTPEAKPTKATGGAASDTFLDDRSIETVIRMQNVEDQPLIDAEDDEGTVLDIAAIPSQTRQSRSCTLCLEERTNSSLTECGHLFCWNCIVGWGREKPECPLCRQALSLSKLLPIHNL</sequence>
<evidence type="ECO:0000256" key="7">
    <source>
        <dbReference type="ARBA" id="ARBA00022593"/>
    </source>
</evidence>
<evidence type="ECO:0000256" key="9">
    <source>
        <dbReference type="ARBA" id="ARBA00022692"/>
    </source>
</evidence>
<dbReference type="FunCoup" id="D6RJV8">
    <property type="interactions" value="50"/>
</dbReference>
<keyword evidence="10" id="KW-0479">Metal-binding</keyword>
<dbReference type="HOGENOM" id="CLU_041707_1_1_1"/>
<evidence type="ECO:0000256" key="16">
    <source>
        <dbReference type="ARBA" id="ARBA00023136"/>
    </source>
</evidence>
<evidence type="ECO:0000256" key="11">
    <source>
        <dbReference type="ARBA" id="ARBA00022771"/>
    </source>
</evidence>
<dbReference type="AlphaFoldDB" id="D6RJV8"/>
<protein>
    <recommendedName>
        <fullName evidence="5">RING-type E3 ubiquitin transferase</fullName>
        <ecNumber evidence="5">2.3.2.27</ecNumber>
    </recommendedName>
    <alternativeName>
        <fullName evidence="18">Peroxin-10</fullName>
    </alternativeName>
</protein>
<evidence type="ECO:0000256" key="10">
    <source>
        <dbReference type="ARBA" id="ARBA00022723"/>
    </source>
</evidence>
<evidence type="ECO:0000256" key="15">
    <source>
        <dbReference type="ARBA" id="ARBA00022989"/>
    </source>
</evidence>
<keyword evidence="17" id="KW-0576">Peroxisome</keyword>
<dbReference type="InterPro" id="IPR013083">
    <property type="entry name" value="Znf_RING/FYVE/PHD"/>
</dbReference>
<comment type="pathway">
    <text evidence="3">Protein modification; protein ubiquitination.</text>
</comment>
<dbReference type="EC" id="2.3.2.27" evidence="5"/>
<dbReference type="GO" id="GO:0008270">
    <property type="term" value="F:zinc ion binding"/>
    <property type="evidence" value="ECO:0007669"/>
    <property type="project" value="UniProtKB-KW"/>
</dbReference>
<dbReference type="eggNOG" id="KOG0317">
    <property type="taxonomic scope" value="Eukaryota"/>
</dbReference>
<evidence type="ECO:0000256" key="6">
    <source>
        <dbReference type="ARBA" id="ARBA00022448"/>
    </source>
</evidence>
<comment type="similarity">
    <text evidence="4">Belongs to the pex2/pex10/pex12 family.</text>
</comment>
<keyword evidence="12" id="KW-0833">Ubl conjugation pathway</keyword>
<keyword evidence="14" id="KW-0653">Protein transport</keyword>
<dbReference type="Proteomes" id="UP000001861">
    <property type="component" value="Unassembled WGS sequence"/>
</dbReference>
<comment type="catalytic activity">
    <reaction evidence="1">
        <text>S-ubiquitinyl-[E2 ubiquitin-conjugating enzyme]-L-cysteine + [acceptor protein]-L-lysine = [E2 ubiquitin-conjugating enzyme]-L-cysteine + N(6)-ubiquitinyl-[acceptor protein]-L-lysine.</text>
        <dbReference type="EC" id="2.3.2.27"/>
    </reaction>
</comment>
<dbReference type="PANTHER" id="PTHR23350">
    <property type="entry name" value="PEROXISOME ASSEMBLY PROTEIN 10"/>
    <property type="match status" value="1"/>
</dbReference>
<dbReference type="PROSITE" id="PS50089">
    <property type="entry name" value="ZF_RING_2"/>
    <property type="match status" value="1"/>
</dbReference>
<evidence type="ECO:0000256" key="14">
    <source>
        <dbReference type="ARBA" id="ARBA00022927"/>
    </source>
</evidence>
<evidence type="ECO:0000256" key="3">
    <source>
        <dbReference type="ARBA" id="ARBA00004906"/>
    </source>
</evidence>
<dbReference type="OMA" id="REKSECP"/>
<evidence type="ECO:0000256" key="8">
    <source>
        <dbReference type="ARBA" id="ARBA00022679"/>
    </source>
</evidence>
<dbReference type="STRING" id="240176.D6RJV8"/>
<organism evidence="21 22">
    <name type="scientific">Coprinopsis cinerea (strain Okayama-7 / 130 / ATCC MYA-4618 / FGSC 9003)</name>
    <name type="common">Inky cap fungus</name>
    <name type="synonym">Hormographiella aspergillata</name>
    <dbReference type="NCBI Taxonomy" id="240176"/>
    <lineage>
        <taxon>Eukaryota</taxon>
        <taxon>Fungi</taxon>
        <taxon>Dikarya</taxon>
        <taxon>Basidiomycota</taxon>
        <taxon>Agaricomycotina</taxon>
        <taxon>Agaricomycetes</taxon>
        <taxon>Agaricomycetidae</taxon>
        <taxon>Agaricales</taxon>
        <taxon>Agaricineae</taxon>
        <taxon>Psathyrellaceae</taxon>
        <taxon>Coprinopsis</taxon>
    </lineage>
</organism>
<dbReference type="InParanoid" id="D6RJV8"/>
<keyword evidence="22" id="KW-1185">Reference proteome</keyword>
<keyword evidence="6" id="KW-0813">Transport</keyword>
<dbReference type="GO" id="GO:0016567">
    <property type="term" value="P:protein ubiquitination"/>
    <property type="evidence" value="ECO:0007669"/>
    <property type="project" value="UniProtKB-ARBA"/>
</dbReference>
<comment type="subcellular location">
    <subcellularLocation>
        <location evidence="2">Peroxisome membrane</location>
        <topology evidence="2">Multi-pass membrane protein</topology>
    </subcellularLocation>
</comment>
<evidence type="ECO:0000313" key="21">
    <source>
        <dbReference type="EMBL" id="EFI28650.1"/>
    </source>
</evidence>
<evidence type="ECO:0000259" key="20">
    <source>
        <dbReference type="PROSITE" id="PS50089"/>
    </source>
</evidence>
<keyword evidence="16" id="KW-0472">Membrane</keyword>
<comment type="caution">
    <text evidence="21">The sequence shown here is derived from an EMBL/GenBank/DDBJ whole genome shotgun (WGS) entry which is preliminary data.</text>
</comment>
<evidence type="ECO:0000256" key="5">
    <source>
        <dbReference type="ARBA" id="ARBA00012483"/>
    </source>
</evidence>
<dbReference type="KEGG" id="cci:CC1G_13676"/>
<dbReference type="InterPro" id="IPR006845">
    <property type="entry name" value="Pex_N"/>
</dbReference>
<dbReference type="GO" id="GO:0061630">
    <property type="term" value="F:ubiquitin protein ligase activity"/>
    <property type="evidence" value="ECO:0007669"/>
    <property type="project" value="UniProtKB-EC"/>
</dbReference>
<gene>
    <name evidence="21" type="ORF">CC1G_13676</name>
</gene>
<dbReference type="SUPFAM" id="SSF57850">
    <property type="entry name" value="RING/U-box"/>
    <property type="match status" value="1"/>
</dbReference>
<dbReference type="Pfam" id="PF04757">
    <property type="entry name" value="Pex2_Pex12"/>
    <property type="match status" value="1"/>
</dbReference>
<evidence type="ECO:0000256" key="4">
    <source>
        <dbReference type="ARBA" id="ARBA00008704"/>
    </source>
</evidence>
<dbReference type="CDD" id="cd16527">
    <property type="entry name" value="RING-HC_PEX10"/>
    <property type="match status" value="1"/>
</dbReference>
<dbReference type="OrthoDB" id="6270329at2759"/>
<keyword evidence="13" id="KW-0862">Zinc</keyword>
<accession>D6RJV8</accession>
<dbReference type="GO" id="GO:0016562">
    <property type="term" value="P:protein import into peroxisome matrix, receptor recycling"/>
    <property type="evidence" value="ECO:0007669"/>
    <property type="project" value="UniProtKB-ARBA"/>
</dbReference>
<dbReference type="Gene3D" id="3.30.40.10">
    <property type="entry name" value="Zinc/RING finger domain, C3HC4 (zinc finger)"/>
    <property type="match status" value="1"/>
</dbReference>
<dbReference type="SMART" id="SM00184">
    <property type="entry name" value="RING"/>
    <property type="match status" value="1"/>
</dbReference>
<dbReference type="InterPro" id="IPR025654">
    <property type="entry name" value="PEX2/10"/>
</dbReference>
<dbReference type="EMBL" id="AACS02000001">
    <property type="protein sequence ID" value="EFI28650.1"/>
    <property type="molecule type" value="Genomic_DNA"/>
</dbReference>
<evidence type="ECO:0000313" key="22">
    <source>
        <dbReference type="Proteomes" id="UP000001861"/>
    </source>
</evidence>
<keyword evidence="9" id="KW-0812">Transmembrane</keyword>
<evidence type="ECO:0000256" key="13">
    <source>
        <dbReference type="ARBA" id="ARBA00022833"/>
    </source>
</evidence>
<dbReference type="GO" id="GO:0005778">
    <property type="term" value="C:peroxisomal membrane"/>
    <property type="evidence" value="ECO:0007669"/>
    <property type="project" value="UniProtKB-SubCell"/>
</dbReference>
<dbReference type="RefSeq" id="XP_002912144.1">
    <property type="nucleotide sequence ID" value="XM_002912098.1"/>
</dbReference>
<dbReference type="InterPro" id="IPR017907">
    <property type="entry name" value="Znf_RING_CS"/>
</dbReference>
<dbReference type="PROSITE" id="PS00518">
    <property type="entry name" value="ZF_RING_1"/>
    <property type="match status" value="1"/>
</dbReference>
<dbReference type="InterPro" id="IPR001841">
    <property type="entry name" value="Znf_RING"/>
</dbReference>
<evidence type="ECO:0000256" key="19">
    <source>
        <dbReference type="PROSITE-ProRule" id="PRU00175"/>
    </source>
</evidence>
<reference evidence="21 22" key="1">
    <citation type="journal article" date="2010" name="Proc. Natl. Acad. Sci. U.S.A.">
        <title>Insights into evolution of multicellular fungi from the assembled chromosomes of the mushroom Coprinopsis cinerea (Coprinus cinereus).</title>
        <authorList>
            <person name="Stajich J.E."/>
            <person name="Wilke S.K."/>
            <person name="Ahren D."/>
            <person name="Au C.H."/>
            <person name="Birren B.W."/>
            <person name="Borodovsky M."/>
            <person name="Burns C."/>
            <person name="Canback B."/>
            <person name="Casselton L.A."/>
            <person name="Cheng C.K."/>
            <person name="Deng J."/>
            <person name="Dietrich F.S."/>
            <person name="Fargo D.C."/>
            <person name="Farman M.L."/>
            <person name="Gathman A.C."/>
            <person name="Goldberg J."/>
            <person name="Guigo R."/>
            <person name="Hoegger P.J."/>
            <person name="Hooker J.B."/>
            <person name="Huggins A."/>
            <person name="James T.Y."/>
            <person name="Kamada T."/>
            <person name="Kilaru S."/>
            <person name="Kodira C."/>
            <person name="Kues U."/>
            <person name="Kupfer D."/>
            <person name="Kwan H.S."/>
            <person name="Lomsadze A."/>
            <person name="Li W."/>
            <person name="Lilly W.W."/>
            <person name="Ma L.J."/>
            <person name="Mackey A.J."/>
            <person name="Manning G."/>
            <person name="Martin F."/>
            <person name="Muraguchi H."/>
            <person name="Natvig D.O."/>
            <person name="Palmerini H."/>
            <person name="Ramesh M.A."/>
            <person name="Rehmeyer C.J."/>
            <person name="Roe B.A."/>
            <person name="Shenoy N."/>
            <person name="Stanke M."/>
            <person name="Ter-Hovhannisyan V."/>
            <person name="Tunlid A."/>
            <person name="Velagapudi R."/>
            <person name="Vision T.J."/>
            <person name="Zeng Q."/>
            <person name="Zolan M.E."/>
            <person name="Pukkila P.J."/>
        </authorList>
    </citation>
    <scope>NUCLEOTIDE SEQUENCE [LARGE SCALE GENOMIC DNA]</scope>
    <source>
        <strain evidence="22">Okayama-7 / 130 / ATCC MYA-4618 / FGSC 9003</strain>
    </source>
</reference>
<keyword evidence="7" id="KW-0962">Peroxisome biogenesis</keyword>
<evidence type="ECO:0000256" key="12">
    <source>
        <dbReference type="ARBA" id="ARBA00022786"/>
    </source>
</evidence>
<dbReference type="Pfam" id="PF13920">
    <property type="entry name" value="zf-C3HC4_3"/>
    <property type="match status" value="1"/>
</dbReference>
<keyword evidence="8" id="KW-0808">Transferase</keyword>
<evidence type="ECO:0000256" key="18">
    <source>
        <dbReference type="ARBA" id="ARBA00041230"/>
    </source>
</evidence>